<reference evidence="2 3" key="1">
    <citation type="submission" date="2024-01" db="EMBL/GenBank/DDBJ databases">
        <title>A draft genome for the cacao thread blight pathogen Marasmiellus scandens.</title>
        <authorList>
            <person name="Baruah I.K."/>
            <person name="Leung J."/>
            <person name="Bukari Y."/>
            <person name="Amoako-Attah I."/>
            <person name="Meinhardt L.W."/>
            <person name="Bailey B.A."/>
            <person name="Cohen S.P."/>
        </authorList>
    </citation>
    <scope>NUCLEOTIDE SEQUENCE [LARGE SCALE GENOMIC DNA]</scope>
    <source>
        <strain evidence="2 3">GH-19</strain>
    </source>
</reference>
<evidence type="ECO:0000313" key="2">
    <source>
        <dbReference type="EMBL" id="KAK7461061.1"/>
    </source>
</evidence>
<keyword evidence="3" id="KW-1185">Reference proteome</keyword>
<feature type="domain" description="Heterokaryon incompatibility" evidence="1">
    <location>
        <begin position="37"/>
        <end position="126"/>
    </location>
</feature>
<dbReference type="EMBL" id="JBANRG010000014">
    <property type="protein sequence ID" value="KAK7461061.1"/>
    <property type="molecule type" value="Genomic_DNA"/>
</dbReference>
<name>A0ABR1JG48_9AGAR</name>
<dbReference type="Proteomes" id="UP001498398">
    <property type="component" value="Unassembled WGS sequence"/>
</dbReference>
<evidence type="ECO:0000259" key="1">
    <source>
        <dbReference type="Pfam" id="PF06985"/>
    </source>
</evidence>
<sequence length="293" mass="34653">MPTTPHGSYAEAHPRRLIDTRFLRLFRVKKNAATPPYVILSHIWVQDEEVSYREFLDGGSNVESKPGYKKIREACSKALELGFQYLWVDTCCVDQGNHTEVARNIQSMYFYHRNSEACLVHLFDISGSHKPISRSEWFKRGRSVQELVASQAVLFFNRDWDFRGNKLDFKQDIEVETRLPGAVLDGTISVENVDIWERYEWFRERITRKPQDLLYFSMGILGIKLEVRHNEDTVETFHRFWHSFVHFYPNARRIFPVEGQNIFLPFRPPMTIRCYGLPNYLNWPPRQSEFATH</sequence>
<organism evidence="2 3">
    <name type="scientific">Marasmiellus scandens</name>
    <dbReference type="NCBI Taxonomy" id="2682957"/>
    <lineage>
        <taxon>Eukaryota</taxon>
        <taxon>Fungi</taxon>
        <taxon>Dikarya</taxon>
        <taxon>Basidiomycota</taxon>
        <taxon>Agaricomycotina</taxon>
        <taxon>Agaricomycetes</taxon>
        <taxon>Agaricomycetidae</taxon>
        <taxon>Agaricales</taxon>
        <taxon>Marasmiineae</taxon>
        <taxon>Omphalotaceae</taxon>
        <taxon>Marasmiellus</taxon>
    </lineage>
</organism>
<protein>
    <recommendedName>
        <fullName evidence="1">Heterokaryon incompatibility domain-containing protein</fullName>
    </recommendedName>
</protein>
<dbReference type="PANTHER" id="PTHR10622">
    <property type="entry name" value="HET DOMAIN-CONTAINING PROTEIN"/>
    <property type="match status" value="1"/>
</dbReference>
<dbReference type="Pfam" id="PF06985">
    <property type="entry name" value="HET"/>
    <property type="match status" value="1"/>
</dbReference>
<comment type="caution">
    <text evidence="2">The sequence shown here is derived from an EMBL/GenBank/DDBJ whole genome shotgun (WGS) entry which is preliminary data.</text>
</comment>
<gene>
    <name evidence="2" type="ORF">VKT23_008990</name>
</gene>
<accession>A0ABR1JG48</accession>
<evidence type="ECO:0000313" key="3">
    <source>
        <dbReference type="Proteomes" id="UP001498398"/>
    </source>
</evidence>
<proteinExistence type="predicted"/>
<dbReference type="PANTHER" id="PTHR10622:SF10">
    <property type="entry name" value="HET DOMAIN-CONTAINING PROTEIN"/>
    <property type="match status" value="1"/>
</dbReference>
<dbReference type="InterPro" id="IPR010730">
    <property type="entry name" value="HET"/>
</dbReference>